<evidence type="ECO:0000313" key="3">
    <source>
        <dbReference type="Proteomes" id="UP000799764"/>
    </source>
</evidence>
<dbReference type="AlphaFoldDB" id="A0A9P4PP89"/>
<name>A0A9P4PP89_9PLEO</name>
<organism evidence="2 3">
    <name type="scientific">Karstenula rhodostoma CBS 690.94</name>
    <dbReference type="NCBI Taxonomy" id="1392251"/>
    <lineage>
        <taxon>Eukaryota</taxon>
        <taxon>Fungi</taxon>
        <taxon>Dikarya</taxon>
        <taxon>Ascomycota</taxon>
        <taxon>Pezizomycotina</taxon>
        <taxon>Dothideomycetes</taxon>
        <taxon>Pleosporomycetidae</taxon>
        <taxon>Pleosporales</taxon>
        <taxon>Massarineae</taxon>
        <taxon>Didymosphaeriaceae</taxon>
        <taxon>Karstenula</taxon>
    </lineage>
</organism>
<feature type="compositionally biased region" description="Basic and acidic residues" evidence="1">
    <location>
        <begin position="111"/>
        <end position="121"/>
    </location>
</feature>
<evidence type="ECO:0000256" key="1">
    <source>
        <dbReference type="SAM" id="MobiDB-lite"/>
    </source>
</evidence>
<comment type="caution">
    <text evidence="2">The sequence shown here is derived from an EMBL/GenBank/DDBJ whole genome shotgun (WGS) entry which is preliminary data.</text>
</comment>
<proteinExistence type="predicted"/>
<gene>
    <name evidence="2" type="ORF">P171DRAFT_482938</name>
</gene>
<accession>A0A9P4PP89</accession>
<dbReference type="EMBL" id="MU001497">
    <property type="protein sequence ID" value="KAF2446863.1"/>
    <property type="molecule type" value="Genomic_DNA"/>
</dbReference>
<evidence type="ECO:0000313" key="2">
    <source>
        <dbReference type="EMBL" id="KAF2446863.1"/>
    </source>
</evidence>
<feature type="region of interest" description="Disordered" evidence="1">
    <location>
        <begin position="111"/>
        <end position="131"/>
    </location>
</feature>
<protein>
    <submittedName>
        <fullName evidence="2">Uncharacterized protein</fullName>
    </submittedName>
</protein>
<dbReference type="OrthoDB" id="3729788at2759"/>
<reference evidence="2" key="1">
    <citation type="journal article" date="2020" name="Stud. Mycol.">
        <title>101 Dothideomycetes genomes: a test case for predicting lifestyles and emergence of pathogens.</title>
        <authorList>
            <person name="Haridas S."/>
            <person name="Albert R."/>
            <person name="Binder M."/>
            <person name="Bloem J."/>
            <person name="Labutti K."/>
            <person name="Salamov A."/>
            <person name="Andreopoulos B."/>
            <person name="Baker S."/>
            <person name="Barry K."/>
            <person name="Bills G."/>
            <person name="Bluhm B."/>
            <person name="Cannon C."/>
            <person name="Castanera R."/>
            <person name="Culley D."/>
            <person name="Daum C."/>
            <person name="Ezra D."/>
            <person name="Gonzalez J."/>
            <person name="Henrissat B."/>
            <person name="Kuo A."/>
            <person name="Liang C."/>
            <person name="Lipzen A."/>
            <person name="Lutzoni F."/>
            <person name="Magnuson J."/>
            <person name="Mondo S."/>
            <person name="Nolan M."/>
            <person name="Ohm R."/>
            <person name="Pangilinan J."/>
            <person name="Park H.-J."/>
            <person name="Ramirez L."/>
            <person name="Alfaro M."/>
            <person name="Sun H."/>
            <person name="Tritt A."/>
            <person name="Yoshinaga Y."/>
            <person name="Zwiers L.-H."/>
            <person name="Turgeon B."/>
            <person name="Goodwin S."/>
            <person name="Spatafora J."/>
            <person name="Crous P."/>
            <person name="Grigoriev I."/>
        </authorList>
    </citation>
    <scope>NUCLEOTIDE SEQUENCE</scope>
    <source>
        <strain evidence="2">CBS 690.94</strain>
    </source>
</reference>
<sequence length="131" mass="15049">MYDHIIEGRRQGLASKQIEIEIKISATSATSRWHALEQQNRVPEDVLDIGRRKEEVAWCEENEETILKAWKEGQDDEKVAKSVTLEGRNEGDIRERLVALRFERGPGYKRVMDMEGKRSPDALKQALSGNK</sequence>
<keyword evidence="3" id="KW-1185">Reference proteome</keyword>
<dbReference type="Proteomes" id="UP000799764">
    <property type="component" value="Unassembled WGS sequence"/>
</dbReference>